<evidence type="ECO:0000256" key="3">
    <source>
        <dbReference type="ARBA" id="ARBA00006577"/>
    </source>
</evidence>
<organism evidence="11 12">
    <name type="scientific">Geodia barretti</name>
    <name type="common">Barrett's horny sponge</name>
    <dbReference type="NCBI Taxonomy" id="519541"/>
    <lineage>
        <taxon>Eukaryota</taxon>
        <taxon>Metazoa</taxon>
        <taxon>Porifera</taxon>
        <taxon>Demospongiae</taxon>
        <taxon>Heteroscleromorpha</taxon>
        <taxon>Tetractinellida</taxon>
        <taxon>Astrophorina</taxon>
        <taxon>Geodiidae</taxon>
        <taxon>Geodia</taxon>
    </lineage>
</organism>
<evidence type="ECO:0000256" key="9">
    <source>
        <dbReference type="PROSITE-ProRule" id="PRU00277"/>
    </source>
</evidence>
<protein>
    <recommendedName>
        <fullName evidence="4 9">peptidylprolyl isomerase</fullName>
        <ecNumber evidence="4 9">5.2.1.8</ecNumber>
    </recommendedName>
</protein>
<accession>A0AA35XM70</accession>
<keyword evidence="12" id="KW-1185">Reference proteome</keyword>
<evidence type="ECO:0000259" key="10">
    <source>
        <dbReference type="PROSITE" id="PS50059"/>
    </source>
</evidence>
<comment type="caution">
    <text evidence="11">The sequence shown here is derived from an EMBL/GenBank/DDBJ whole genome shotgun (WGS) entry which is preliminary data.</text>
</comment>
<evidence type="ECO:0000313" key="12">
    <source>
        <dbReference type="Proteomes" id="UP001174909"/>
    </source>
</evidence>
<keyword evidence="8 9" id="KW-0413">Isomerase</keyword>
<dbReference type="Pfam" id="PF00254">
    <property type="entry name" value="FKBP_C"/>
    <property type="match status" value="1"/>
</dbReference>
<keyword evidence="5" id="KW-0963">Cytoplasm</keyword>
<feature type="non-terminal residue" evidence="11">
    <location>
        <position position="1"/>
    </location>
</feature>
<evidence type="ECO:0000256" key="5">
    <source>
        <dbReference type="ARBA" id="ARBA00022490"/>
    </source>
</evidence>
<keyword evidence="7" id="KW-0143">Chaperone</keyword>
<dbReference type="Gene3D" id="3.10.50.40">
    <property type="match status" value="1"/>
</dbReference>
<evidence type="ECO:0000256" key="4">
    <source>
        <dbReference type="ARBA" id="ARBA00013194"/>
    </source>
</evidence>
<dbReference type="EC" id="5.2.1.8" evidence="4 9"/>
<comment type="similarity">
    <text evidence="3">Belongs to the FKBP-type PPIase family.</text>
</comment>
<sequence>KIGDKVRVHYTGKLDDGEVFDSSEGGTPLAFTVGDGQVIPGFDNGVIGMAPGDSRTVNIPFVDAYGEHHDDGVMEVPRNEFPDDMELETGSRVQGQQSDGAVVSFTIMSVTDETVTLDANHPLAGKDLTFDLMLVSIGD</sequence>
<keyword evidence="6 9" id="KW-0697">Rotamase</keyword>
<proteinExistence type="inferred from homology"/>
<evidence type="ECO:0000313" key="11">
    <source>
        <dbReference type="EMBL" id="CAI8058376.1"/>
    </source>
</evidence>
<reference evidence="11" key="1">
    <citation type="submission" date="2023-03" db="EMBL/GenBank/DDBJ databases">
        <authorList>
            <person name="Steffen K."/>
            <person name="Cardenas P."/>
        </authorList>
    </citation>
    <scope>NUCLEOTIDE SEQUENCE</scope>
</reference>
<evidence type="ECO:0000256" key="7">
    <source>
        <dbReference type="ARBA" id="ARBA00023186"/>
    </source>
</evidence>
<dbReference type="Proteomes" id="UP001174909">
    <property type="component" value="Unassembled WGS sequence"/>
</dbReference>
<dbReference type="GO" id="GO:0005737">
    <property type="term" value="C:cytoplasm"/>
    <property type="evidence" value="ECO:0007669"/>
    <property type="project" value="UniProtKB-SubCell"/>
</dbReference>
<dbReference type="InterPro" id="IPR046357">
    <property type="entry name" value="PPIase_dom_sf"/>
</dbReference>
<dbReference type="GO" id="GO:0003755">
    <property type="term" value="F:peptidyl-prolyl cis-trans isomerase activity"/>
    <property type="evidence" value="ECO:0007669"/>
    <property type="project" value="UniProtKB-KW"/>
</dbReference>
<dbReference type="EMBL" id="CASHTH010004508">
    <property type="protein sequence ID" value="CAI8058376.1"/>
    <property type="molecule type" value="Genomic_DNA"/>
</dbReference>
<dbReference type="GO" id="GO:0042026">
    <property type="term" value="P:protein refolding"/>
    <property type="evidence" value="ECO:0007669"/>
    <property type="project" value="UniProtKB-ARBA"/>
</dbReference>
<evidence type="ECO:0000256" key="8">
    <source>
        <dbReference type="ARBA" id="ARBA00023235"/>
    </source>
</evidence>
<dbReference type="PANTHER" id="PTHR47861">
    <property type="entry name" value="FKBP-TYPE PEPTIDYL-PROLYL CIS-TRANS ISOMERASE SLYD"/>
    <property type="match status" value="1"/>
</dbReference>
<name>A0AA35XM70_GEOBA</name>
<dbReference type="SUPFAM" id="SSF54534">
    <property type="entry name" value="FKBP-like"/>
    <property type="match status" value="1"/>
</dbReference>
<dbReference type="AlphaFoldDB" id="A0AA35XM70"/>
<dbReference type="PROSITE" id="PS50059">
    <property type="entry name" value="FKBP_PPIASE"/>
    <property type="match status" value="1"/>
</dbReference>
<dbReference type="PANTHER" id="PTHR47861:SF3">
    <property type="entry name" value="FKBP-TYPE PEPTIDYL-PROLYL CIS-TRANS ISOMERASE SLYD"/>
    <property type="match status" value="1"/>
</dbReference>
<comment type="subcellular location">
    <subcellularLocation>
        <location evidence="2">Cytoplasm</location>
    </subcellularLocation>
</comment>
<evidence type="ECO:0000256" key="6">
    <source>
        <dbReference type="ARBA" id="ARBA00023110"/>
    </source>
</evidence>
<evidence type="ECO:0000256" key="1">
    <source>
        <dbReference type="ARBA" id="ARBA00000971"/>
    </source>
</evidence>
<comment type="catalytic activity">
    <reaction evidence="1 9">
        <text>[protein]-peptidylproline (omega=180) = [protein]-peptidylproline (omega=0)</text>
        <dbReference type="Rhea" id="RHEA:16237"/>
        <dbReference type="Rhea" id="RHEA-COMP:10747"/>
        <dbReference type="Rhea" id="RHEA-COMP:10748"/>
        <dbReference type="ChEBI" id="CHEBI:83833"/>
        <dbReference type="ChEBI" id="CHEBI:83834"/>
        <dbReference type="EC" id="5.2.1.8"/>
    </reaction>
</comment>
<dbReference type="InterPro" id="IPR001179">
    <property type="entry name" value="PPIase_FKBP_dom"/>
</dbReference>
<evidence type="ECO:0000256" key="2">
    <source>
        <dbReference type="ARBA" id="ARBA00004496"/>
    </source>
</evidence>
<feature type="domain" description="PPIase FKBP-type" evidence="10">
    <location>
        <begin position="3"/>
        <end position="79"/>
    </location>
</feature>
<gene>
    <name evidence="11" type="ORF">GBAR_LOCUS31740</name>
</gene>